<sequence>MYTKNKIVFHLIICVTFLVIPFLLTPPHRAEFGSKIGDYLIVRKEATNLVLLAFFYINYYYIIPKFYFKKRYLVVIISLLFFLFLSLLPDIILNNFTTSKHNFTFLINSQITLFLFVAIYFITYSMRINHRLKEAQIEIKNSQLSFLKGQINPHFLFNTLNSIYALSVKKSEETPSAIVKLSGMMRYSITEIEREFVLLDKEILFVTNYIALQKIRLGNTCSILFESENKYPNDIIIPLIFIPFVENAFKFGMSSDENAEIRIEIKNTNGNLYFESNNKKLNRSPQETSTEIGITNTKKRLDLLYANKHQLDIIETEHNFTVILKINLR</sequence>
<feature type="transmembrane region" description="Helical" evidence="1">
    <location>
        <begin position="7"/>
        <end position="26"/>
    </location>
</feature>
<proteinExistence type="predicted"/>
<feature type="transmembrane region" description="Helical" evidence="1">
    <location>
        <begin position="72"/>
        <end position="93"/>
    </location>
</feature>
<dbReference type="PANTHER" id="PTHR34220:SF7">
    <property type="entry name" value="SENSOR HISTIDINE KINASE YPDA"/>
    <property type="match status" value="1"/>
</dbReference>
<keyword evidence="4" id="KW-1185">Reference proteome</keyword>
<dbReference type="InterPro" id="IPR010559">
    <property type="entry name" value="Sig_transdc_His_kin_internal"/>
</dbReference>
<keyword evidence="1" id="KW-1133">Transmembrane helix</keyword>
<dbReference type="GO" id="GO:0004673">
    <property type="term" value="F:protein histidine kinase activity"/>
    <property type="evidence" value="ECO:0007669"/>
    <property type="project" value="UniProtKB-EC"/>
</dbReference>
<accession>A0ABV5GD16</accession>
<feature type="transmembrane region" description="Helical" evidence="1">
    <location>
        <begin position="46"/>
        <end position="63"/>
    </location>
</feature>
<feature type="domain" description="Signal transduction histidine kinase internal region" evidence="2">
    <location>
        <begin position="143"/>
        <end position="219"/>
    </location>
</feature>
<dbReference type="EC" id="2.7.13.3" evidence="3"/>
<protein>
    <submittedName>
        <fullName evidence="3">Sensor histidine kinase</fullName>
        <ecNumber evidence="3">2.7.13.3</ecNumber>
    </submittedName>
</protein>
<dbReference type="PANTHER" id="PTHR34220">
    <property type="entry name" value="SENSOR HISTIDINE KINASE YPDA"/>
    <property type="match status" value="1"/>
</dbReference>
<dbReference type="InterPro" id="IPR036890">
    <property type="entry name" value="HATPase_C_sf"/>
</dbReference>
<dbReference type="Gene3D" id="3.30.565.10">
    <property type="entry name" value="Histidine kinase-like ATPase, C-terminal domain"/>
    <property type="match status" value="1"/>
</dbReference>
<dbReference type="Proteomes" id="UP001589576">
    <property type="component" value="Unassembled WGS sequence"/>
</dbReference>
<feature type="transmembrane region" description="Helical" evidence="1">
    <location>
        <begin position="105"/>
        <end position="123"/>
    </location>
</feature>
<name>A0ABV5GD16_9FLAO</name>
<dbReference type="RefSeq" id="WP_290284250.1">
    <property type="nucleotide sequence ID" value="NZ_JAUFQN010000019.1"/>
</dbReference>
<dbReference type="EMBL" id="JBHMFB010000012">
    <property type="protein sequence ID" value="MFB9088998.1"/>
    <property type="molecule type" value="Genomic_DNA"/>
</dbReference>
<evidence type="ECO:0000259" key="2">
    <source>
        <dbReference type="Pfam" id="PF06580"/>
    </source>
</evidence>
<keyword evidence="3" id="KW-0808">Transferase</keyword>
<dbReference type="Pfam" id="PF06580">
    <property type="entry name" value="His_kinase"/>
    <property type="match status" value="1"/>
</dbReference>
<evidence type="ECO:0000256" key="1">
    <source>
        <dbReference type="SAM" id="Phobius"/>
    </source>
</evidence>
<gene>
    <name evidence="3" type="ORF">ACFFUU_05240</name>
</gene>
<evidence type="ECO:0000313" key="4">
    <source>
        <dbReference type="Proteomes" id="UP001589576"/>
    </source>
</evidence>
<keyword evidence="1" id="KW-0812">Transmembrane</keyword>
<reference evidence="3 4" key="1">
    <citation type="submission" date="2024-09" db="EMBL/GenBank/DDBJ databases">
        <authorList>
            <person name="Sun Q."/>
            <person name="Mori K."/>
        </authorList>
    </citation>
    <scope>NUCLEOTIDE SEQUENCE [LARGE SCALE GENOMIC DNA]</scope>
    <source>
        <strain evidence="3 4">CECT 8460</strain>
    </source>
</reference>
<evidence type="ECO:0000313" key="3">
    <source>
        <dbReference type="EMBL" id="MFB9088998.1"/>
    </source>
</evidence>
<keyword evidence="1" id="KW-0472">Membrane</keyword>
<keyword evidence="3" id="KW-0418">Kinase</keyword>
<organism evidence="3 4">
    <name type="scientific">Flavobacterium paronense</name>
    <dbReference type="NCBI Taxonomy" id="1392775"/>
    <lineage>
        <taxon>Bacteria</taxon>
        <taxon>Pseudomonadati</taxon>
        <taxon>Bacteroidota</taxon>
        <taxon>Flavobacteriia</taxon>
        <taxon>Flavobacteriales</taxon>
        <taxon>Flavobacteriaceae</taxon>
        <taxon>Flavobacterium</taxon>
    </lineage>
</organism>
<dbReference type="InterPro" id="IPR050640">
    <property type="entry name" value="Bact_2-comp_sensor_kinase"/>
</dbReference>
<comment type="caution">
    <text evidence="3">The sequence shown here is derived from an EMBL/GenBank/DDBJ whole genome shotgun (WGS) entry which is preliminary data.</text>
</comment>